<dbReference type="GO" id="GO:0004674">
    <property type="term" value="F:protein serine/threonine kinase activity"/>
    <property type="evidence" value="ECO:0007669"/>
    <property type="project" value="InterPro"/>
</dbReference>
<reference evidence="2 3" key="1">
    <citation type="journal article" date="2011" name="Proc. Natl. Acad. Sci. U.S.A.">
        <title>Genetic diversity and population structure of the endangered marsupial Sarcophilus harrisii (Tasmanian devil).</title>
        <authorList>
            <person name="Miller W."/>
            <person name="Hayes V.M."/>
            <person name="Ratan A."/>
            <person name="Petersen D.C."/>
            <person name="Wittekindt N.E."/>
            <person name="Miller J."/>
            <person name="Walenz B."/>
            <person name="Knight J."/>
            <person name="Qi J."/>
            <person name="Zhao F."/>
            <person name="Wang Q."/>
            <person name="Bedoya-Reina O.C."/>
            <person name="Katiyar N."/>
            <person name="Tomsho L.P."/>
            <person name="Kasson L.M."/>
            <person name="Hardie R.A."/>
            <person name="Woodbridge P."/>
            <person name="Tindall E.A."/>
            <person name="Bertelsen M.F."/>
            <person name="Dixon D."/>
            <person name="Pyecroft S."/>
            <person name="Helgen K.M."/>
            <person name="Lesk A.M."/>
            <person name="Pringle T.H."/>
            <person name="Patterson N."/>
            <person name="Zhang Y."/>
            <person name="Kreiss A."/>
            <person name="Woods G.M."/>
            <person name="Jones M.E."/>
            <person name="Schuster S.C."/>
        </authorList>
    </citation>
    <scope>NUCLEOTIDE SEQUENCE [LARGE SCALE GENOMIC DNA]</scope>
</reference>
<dbReference type="GeneTree" id="ENSGT00670000098061"/>
<dbReference type="Ensembl" id="ENSSHAT00000042893.1">
    <property type="protein sequence ID" value="ENSSHAP00000029855.1"/>
    <property type="gene ID" value="ENSSHAG00000010836.2"/>
</dbReference>
<dbReference type="Proteomes" id="UP000007648">
    <property type="component" value="Unassembled WGS sequence"/>
</dbReference>
<feature type="domain" description="Telomere-length maintenance and DNA damage repair" evidence="1">
    <location>
        <begin position="1"/>
        <end position="166"/>
    </location>
</feature>
<dbReference type="PANTHER" id="PTHR37079:SF4">
    <property type="entry name" value="SERINE_THREONINE-PROTEIN KINASE ATM"/>
    <property type="match status" value="1"/>
</dbReference>
<sequence length="169" mass="19989">MSLDLHDLLLCCRQLENDRATERRKEVEKFKHLIRDPETVKHLDRNSDSRQGKYLNWDAVFRFLQKYIQKETECLRTAKPNVSASTQASRQKKMQEITSLVKYFIKCANKRAPRLKCQELLNYVMDTVKDSSSGTTYGADYSNILLKDILSVRKYWCEISQHHWSGMFF</sequence>
<dbReference type="Pfam" id="PF11640">
    <property type="entry name" value="TAN"/>
    <property type="match status" value="1"/>
</dbReference>
<dbReference type="GO" id="GO:0006974">
    <property type="term" value="P:DNA damage response"/>
    <property type="evidence" value="ECO:0007669"/>
    <property type="project" value="InterPro"/>
</dbReference>
<dbReference type="InterPro" id="IPR021668">
    <property type="entry name" value="TAN"/>
</dbReference>
<keyword evidence="3" id="KW-1185">Reference proteome</keyword>
<evidence type="ECO:0000313" key="2">
    <source>
        <dbReference type="Ensembl" id="ENSSHAP00000029855.1"/>
    </source>
</evidence>
<protein>
    <submittedName>
        <fullName evidence="2">ATM serine/threonine kinase</fullName>
    </submittedName>
</protein>
<dbReference type="AlphaFoldDB" id="A0A7N4V0I7"/>
<evidence type="ECO:0000259" key="1">
    <source>
        <dbReference type="SMART" id="SM01342"/>
    </source>
</evidence>
<proteinExistence type="predicted"/>
<accession>A0A7N4V0I7</accession>
<reference evidence="2" key="3">
    <citation type="submission" date="2025-09" db="UniProtKB">
        <authorList>
            <consortium name="Ensembl"/>
        </authorList>
    </citation>
    <scope>IDENTIFICATION</scope>
</reference>
<name>A0A7N4V0I7_SARHA</name>
<dbReference type="InterPro" id="IPR038980">
    <property type="entry name" value="ATM_plant"/>
</dbReference>
<dbReference type="SMART" id="SM01342">
    <property type="entry name" value="TAN"/>
    <property type="match status" value="1"/>
</dbReference>
<gene>
    <name evidence="2" type="primary">ATM</name>
</gene>
<evidence type="ECO:0000313" key="3">
    <source>
        <dbReference type="Proteomes" id="UP000007648"/>
    </source>
</evidence>
<organism evidence="2 3">
    <name type="scientific">Sarcophilus harrisii</name>
    <name type="common">Tasmanian devil</name>
    <name type="synonym">Sarcophilus laniarius</name>
    <dbReference type="NCBI Taxonomy" id="9305"/>
    <lineage>
        <taxon>Eukaryota</taxon>
        <taxon>Metazoa</taxon>
        <taxon>Chordata</taxon>
        <taxon>Craniata</taxon>
        <taxon>Vertebrata</taxon>
        <taxon>Euteleostomi</taxon>
        <taxon>Mammalia</taxon>
        <taxon>Metatheria</taxon>
        <taxon>Dasyuromorphia</taxon>
        <taxon>Dasyuridae</taxon>
        <taxon>Sarcophilus</taxon>
    </lineage>
</organism>
<dbReference type="PANTHER" id="PTHR37079">
    <property type="entry name" value="SERINE/THREONINE-PROTEIN KINASE ATM"/>
    <property type="match status" value="1"/>
</dbReference>
<reference evidence="2" key="2">
    <citation type="submission" date="2025-08" db="UniProtKB">
        <authorList>
            <consortium name="Ensembl"/>
        </authorList>
    </citation>
    <scope>IDENTIFICATION</scope>
</reference>